<keyword evidence="5" id="KW-1185">Reference proteome</keyword>
<dbReference type="Proteomes" id="UP000233293">
    <property type="component" value="Unassembled WGS sequence"/>
</dbReference>
<dbReference type="InterPro" id="IPR018060">
    <property type="entry name" value="HTH_AraC"/>
</dbReference>
<dbReference type="InterPro" id="IPR009057">
    <property type="entry name" value="Homeodomain-like_sf"/>
</dbReference>
<dbReference type="Pfam" id="PF12833">
    <property type="entry name" value="HTH_18"/>
    <property type="match status" value="1"/>
</dbReference>
<evidence type="ECO:0000313" key="4">
    <source>
        <dbReference type="EMBL" id="PKU25687.1"/>
    </source>
</evidence>
<sequence length="302" mass="33746">MQRLQTVISLPDPSLDCAPLAATIARFAETDDSYHTAIPSLRFHRISAPSEPTYCVYEPALTIVAQGTKQVVLGEEILEYDPANYLVTSVDLPVVCQVVKATPGAPFLCLSVALDLRKIADLLSEMPSDPVAPVRRGMSVGRLTSPLLDAVLRLVRLLDNPVDIPILLPVIEREILYRLLTGDQGGRLRHMAASDSRTHQVARAIDWLKNNYAQPLRIEDLARTAHMSVSSLHHHFKMITAMTPLQYQKQLRLQEARRLMLSERVDAASAGHRVGYESPSQFSREYRRLYGAPPLRDIAQLR</sequence>
<dbReference type="InterPro" id="IPR009594">
    <property type="entry name" value="Tscrpt_reg_HTH_AraC_N"/>
</dbReference>
<dbReference type="PANTHER" id="PTHR43436">
    <property type="entry name" value="ARAC-FAMILY TRANSCRIPTIONAL REGULATOR"/>
    <property type="match status" value="1"/>
</dbReference>
<dbReference type="Gene3D" id="1.10.10.60">
    <property type="entry name" value="Homeodomain-like"/>
    <property type="match status" value="1"/>
</dbReference>
<reference evidence="5" key="1">
    <citation type="submission" date="2017-12" db="EMBL/GenBank/DDBJ databases">
        <title>Draft genome sequence of Telmatospirillum siberiense 26-4b1T, an acidotolerant peatland alphaproteobacterium potentially involved in sulfur cycling.</title>
        <authorList>
            <person name="Hausmann B."/>
            <person name="Pjevac P."/>
            <person name="Schreck K."/>
            <person name="Herbold C.W."/>
            <person name="Daims H."/>
            <person name="Wagner M."/>
            <person name="Pester M."/>
            <person name="Loy A."/>
        </authorList>
    </citation>
    <scope>NUCLEOTIDE SEQUENCE [LARGE SCALE GENOMIC DNA]</scope>
    <source>
        <strain evidence="5">26-4b1</strain>
    </source>
</reference>
<dbReference type="OrthoDB" id="9802263at2"/>
<dbReference type="PROSITE" id="PS01124">
    <property type="entry name" value="HTH_ARAC_FAMILY_2"/>
    <property type="match status" value="1"/>
</dbReference>
<evidence type="ECO:0000259" key="3">
    <source>
        <dbReference type="PROSITE" id="PS01124"/>
    </source>
</evidence>
<evidence type="ECO:0000256" key="1">
    <source>
        <dbReference type="ARBA" id="ARBA00023015"/>
    </source>
</evidence>
<accession>A0A2N3PZ50</accession>
<dbReference type="PANTHER" id="PTHR43436:SF1">
    <property type="entry name" value="TRANSCRIPTIONAL REGULATORY PROTEIN"/>
    <property type="match status" value="1"/>
</dbReference>
<dbReference type="Pfam" id="PF06719">
    <property type="entry name" value="AraC_N"/>
    <property type="match status" value="1"/>
</dbReference>
<dbReference type="GO" id="GO:0003700">
    <property type="term" value="F:DNA-binding transcription factor activity"/>
    <property type="evidence" value="ECO:0007669"/>
    <property type="project" value="InterPro"/>
</dbReference>
<evidence type="ECO:0000256" key="2">
    <source>
        <dbReference type="ARBA" id="ARBA00023163"/>
    </source>
</evidence>
<dbReference type="SMART" id="SM00342">
    <property type="entry name" value="HTH_ARAC"/>
    <property type="match status" value="1"/>
</dbReference>
<keyword evidence="2" id="KW-0804">Transcription</keyword>
<proteinExistence type="predicted"/>
<dbReference type="SUPFAM" id="SSF46689">
    <property type="entry name" value="Homeodomain-like"/>
    <property type="match status" value="2"/>
</dbReference>
<gene>
    <name evidence="4" type="ORF">CWS72_05935</name>
</gene>
<comment type="caution">
    <text evidence="4">The sequence shown here is derived from an EMBL/GenBank/DDBJ whole genome shotgun (WGS) entry which is preliminary data.</text>
</comment>
<protein>
    <submittedName>
        <fullName evidence="4">AraC family transcriptional regulator</fullName>
    </submittedName>
</protein>
<dbReference type="AlphaFoldDB" id="A0A2N3PZ50"/>
<keyword evidence="1" id="KW-0805">Transcription regulation</keyword>
<dbReference type="GO" id="GO:0043565">
    <property type="term" value="F:sequence-specific DNA binding"/>
    <property type="evidence" value="ECO:0007669"/>
    <property type="project" value="InterPro"/>
</dbReference>
<organism evidence="4 5">
    <name type="scientific">Telmatospirillum siberiense</name>
    <dbReference type="NCBI Taxonomy" id="382514"/>
    <lineage>
        <taxon>Bacteria</taxon>
        <taxon>Pseudomonadati</taxon>
        <taxon>Pseudomonadota</taxon>
        <taxon>Alphaproteobacteria</taxon>
        <taxon>Rhodospirillales</taxon>
        <taxon>Rhodospirillaceae</taxon>
        <taxon>Telmatospirillum</taxon>
    </lineage>
</organism>
<feature type="domain" description="HTH araC/xylS-type" evidence="3">
    <location>
        <begin position="202"/>
        <end position="300"/>
    </location>
</feature>
<dbReference type="EMBL" id="PIUM01000004">
    <property type="protein sequence ID" value="PKU25687.1"/>
    <property type="molecule type" value="Genomic_DNA"/>
</dbReference>
<name>A0A2N3PZ50_9PROT</name>
<evidence type="ECO:0000313" key="5">
    <source>
        <dbReference type="Proteomes" id="UP000233293"/>
    </source>
</evidence>